<dbReference type="GeneID" id="77807522"/>
<dbReference type="EMBL" id="CP110422">
    <property type="protein sequence ID" value="WAQ82275.1"/>
    <property type="molecule type" value="Genomic_DNA"/>
</dbReference>
<reference evidence="2" key="1">
    <citation type="submission" date="2022-10" db="EMBL/GenBank/DDBJ databases">
        <title>Puccinia triticina Genome sequencing and assembly.</title>
        <authorList>
            <person name="Li C."/>
        </authorList>
    </citation>
    <scope>NUCLEOTIDE SEQUENCE</scope>
    <source>
        <strain evidence="2">Pt15</strain>
    </source>
</reference>
<feature type="region of interest" description="Disordered" evidence="1">
    <location>
        <begin position="44"/>
        <end position="81"/>
    </location>
</feature>
<dbReference type="RefSeq" id="XP_053017830.1">
    <property type="nucleotide sequence ID" value="XM_053166627.1"/>
</dbReference>
<proteinExistence type="predicted"/>
<evidence type="ECO:0000313" key="3">
    <source>
        <dbReference type="Proteomes" id="UP001164743"/>
    </source>
</evidence>
<dbReference type="Proteomes" id="UP001164743">
    <property type="component" value="Chromosome 2A"/>
</dbReference>
<feature type="compositionally biased region" description="Polar residues" evidence="1">
    <location>
        <begin position="157"/>
        <end position="173"/>
    </location>
</feature>
<keyword evidence="3" id="KW-1185">Reference proteome</keyword>
<name>A0ABY7CBY8_9BASI</name>
<accession>A0ABY7CBY8</accession>
<evidence type="ECO:0000313" key="2">
    <source>
        <dbReference type="EMBL" id="WAQ82275.1"/>
    </source>
</evidence>
<evidence type="ECO:0000256" key="1">
    <source>
        <dbReference type="SAM" id="MobiDB-lite"/>
    </source>
</evidence>
<protein>
    <submittedName>
        <fullName evidence="2">Uncharacterized protein</fullName>
    </submittedName>
</protein>
<gene>
    <name evidence="2" type="ORF">PtA15_2A592</name>
</gene>
<feature type="region of interest" description="Disordered" evidence="1">
    <location>
        <begin position="153"/>
        <end position="173"/>
    </location>
</feature>
<sequence>MEVEQGRMCVSAQRIKARTKPNKTVLHRPKSASFALLRSPRTALHRTPHSLPSPKKVKSSFGVRANRPTDPARPLASKHSQLFPLSSLRSSSGTRLRKDCGSSQFPGACGTRRPISANHIFKLQLRFSALLAFLNITQDGGCVFVLRQQGANRRPSTRSLHQASLGSSLSIAS</sequence>
<organism evidence="2 3">
    <name type="scientific">Puccinia triticina</name>
    <dbReference type="NCBI Taxonomy" id="208348"/>
    <lineage>
        <taxon>Eukaryota</taxon>
        <taxon>Fungi</taxon>
        <taxon>Dikarya</taxon>
        <taxon>Basidiomycota</taxon>
        <taxon>Pucciniomycotina</taxon>
        <taxon>Pucciniomycetes</taxon>
        <taxon>Pucciniales</taxon>
        <taxon>Pucciniaceae</taxon>
        <taxon>Puccinia</taxon>
    </lineage>
</organism>